<reference evidence="4" key="1">
    <citation type="submission" date="2013-07" db="EMBL/GenBank/DDBJ databases">
        <title>Sub-species coevolution in mutualistic symbiosis.</title>
        <authorList>
            <person name="Murfin K."/>
            <person name="Klassen J."/>
            <person name="Lee M."/>
            <person name="Forst S."/>
            <person name="Stock P."/>
            <person name="Goodrich-Blair H."/>
        </authorList>
    </citation>
    <scope>NUCLEOTIDE SEQUENCE [LARGE SCALE GENOMIC DNA]</scope>
    <source>
        <strain evidence="4">Puntauvense</strain>
    </source>
</reference>
<dbReference type="PANTHER" id="PTHR48100:SF59">
    <property type="entry name" value="ADENOSYLCOBALAMIN_ALPHA-RIBAZOLE PHOSPHATASE"/>
    <property type="match status" value="1"/>
</dbReference>
<dbReference type="PROSITE" id="PS00175">
    <property type="entry name" value="PG_MUTASE"/>
    <property type="match status" value="1"/>
</dbReference>
<dbReference type="EMBL" id="CBSW010000204">
    <property type="protein sequence ID" value="CDG97787.1"/>
    <property type="molecule type" value="Genomic_DNA"/>
</dbReference>
<dbReference type="InterPro" id="IPR029033">
    <property type="entry name" value="His_PPase_superfam"/>
</dbReference>
<dbReference type="InterPro" id="IPR050275">
    <property type="entry name" value="PGM_Phosphatase"/>
</dbReference>
<feature type="binding site" evidence="3">
    <location>
        <position position="57"/>
    </location>
    <ligand>
        <name>substrate</name>
    </ligand>
</feature>
<feature type="active site" description="Tele-phosphohistidine intermediate" evidence="2">
    <location>
        <position position="8"/>
    </location>
</feature>
<dbReference type="InterPro" id="IPR001345">
    <property type="entry name" value="PG/BPGM_mutase_AS"/>
</dbReference>
<evidence type="ECO:0000256" key="3">
    <source>
        <dbReference type="PIRSR" id="PIRSR613078-2"/>
    </source>
</evidence>
<accession>A0A077NH42</accession>
<gene>
    <name evidence="4" type="primary">cobC</name>
    <name evidence="4" type="ORF">XBP1_2820025</name>
</gene>
<dbReference type="NCBIfam" id="TIGR03162">
    <property type="entry name" value="ribazole_cobC"/>
    <property type="match status" value="1"/>
</dbReference>
<keyword evidence="4" id="KW-0378">Hydrolase</keyword>
<dbReference type="Gene3D" id="3.40.50.1240">
    <property type="entry name" value="Phosphoglycerate mutase-like"/>
    <property type="match status" value="1"/>
</dbReference>
<dbReference type="NCBIfam" id="NF011580">
    <property type="entry name" value="PRK15004.1"/>
    <property type="match status" value="1"/>
</dbReference>
<dbReference type="EC" id="3.1.3.73" evidence="1"/>
<organism evidence="4">
    <name type="scientific">Xenorhabdus bovienii str. puntauvense</name>
    <dbReference type="NCBI Taxonomy" id="1398201"/>
    <lineage>
        <taxon>Bacteria</taxon>
        <taxon>Pseudomonadati</taxon>
        <taxon>Pseudomonadota</taxon>
        <taxon>Gammaproteobacteria</taxon>
        <taxon>Enterobacterales</taxon>
        <taxon>Morganellaceae</taxon>
        <taxon>Xenorhabdus</taxon>
    </lineage>
</organism>
<sequence>MRLFLVRHGQTEANINGVFCGSTDLPLTEVGIKQAQQVAAALKHVDFQSVHCSEMQRAQHTARIISPFAIEPEHRLNELNFGAWELCHHEMIAKGDPQAWARWLSDWQNACPTGGEAFRDFAARVENYADEVRSATAEGNQLIVAHQGVLALLLTRLLNLPTEAMWSFPFQQGAYSVVDNHTGFTTLRVFNGRTEYRPEE</sequence>
<dbReference type="AlphaFoldDB" id="A0A077NH42"/>
<comment type="caution">
    <text evidence="4">The sequence shown here is derived from an EMBL/GenBank/DDBJ whole genome shotgun (WGS) entry which is preliminary data.</text>
</comment>
<dbReference type="InterPro" id="IPR013078">
    <property type="entry name" value="His_Pase_superF_clade-1"/>
</dbReference>
<dbReference type="GO" id="GO:0005737">
    <property type="term" value="C:cytoplasm"/>
    <property type="evidence" value="ECO:0007669"/>
    <property type="project" value="TreeGrafter"/>
</dbReference>
<dbReference type="Proteomes" id="UP000028511">
    <property type="component" value="Unassembled WGS sequence"/>
</dbReference>
<dbReference type="Pfam" id="PF00300">
    <property type="entry name" value="His_Phos_1"/>
    <property type="match status" value="1"/>
</dbReference>
<dbReference type="SUPFAM" id="SSF53254">
    <property type="entry name" value="Phosphoglycerate mutase-like"/>
    <property type="match status" value="1"/>
</dbReference>
<dbReference type="GO" id="GO:0043755">
    <property type="term" value="F:alpha-ribazole phosphatase activity"/>
    <property type="evidence" value="ECO:0007669"/>
    <property type="project" value="UniProtKB-UniRule"/>
</dbReference>
<evidence type="ECO:0000256" key="2">
    <source>
        <dbReference type="PIRSR" id="PIRSR613078-1"/>
    </source>
</evidence>
<dbReference type="CDD" id="cd07067">
    <property type="entry name" value="HP_PGM_like"/>
    <property type="match status" value="1"/>
</dbReference>
<dbReference type="InterPro" id="IPR017578">
    <property type="entry name" value="Ribazole_CobC"/>
</dbReference>
<proteinExistence type="predicted"/>
<dbReference type="PIRSF" id="PIRSF000709">
    <property type="entry name" value="6PFK_2-Ptase"/>
    <property type="match status" value="1"/>
</dbReference>
<name>A0A077NH42_XENBV</name>
<dbReference type="RefSeq" id="WP_038218362.1">
    <property type="nucleotide sequence ID" value="NZ_CAWLWN010000238.1"/>
</dbReference>
<dbReference type="SMART" id="SM00855">
    <property type="entry name" value="PGAM"/>
    <property type="match status" value="1"/>
</dbReference>
<dbReference type="PANTHER" id="PTHR48100">
    <property type="entry name" value="BROAD-SPECIFICITY PHOSPHATASE YOR283W-RELATED"/>
    <property type="match status" value="1"/>
</dbReference>
<dbReference type="HOGENOM" id="CLU_033323_13_1_6"/>
<evidence type="ECO:0000313" key="4">
    <source>
        <dbReference type="EMBL" id="CDG97787.1"/>
    </source>
</evidence>
<evidence type="ECO:0000256" key="1">
    <source>
        <dbReference type="NCBIfam" id="TIGR03162"/>
    </source>
</evidence>
<feature type="binding site" evidence="3">
    <location>
        <begin position="7"/>
        <end position="14"/>
    </location>
    <ligand>
        <name>substrate</name>
    </ligand>
</feature>
<feature type="active site" description="Proton donor/acceptor" evidence="2">
    <location>
        <position position="78"/>
    </location>
</feature>
<dbReference type="GO" id="GO:0009236">
    <property type="term" value="P:cobalamin biosynthetic process"/>
    <property type="evidence" value="ECO:0007669"/>
    <property type="project" value="UniProtKB-UniRule"/>
</dbReference>
<protein>
    <recommendedName>
        <fullName evidence="1">Alpha-ribazole phosphatase</fullName>
        <ecNumber evidence="1">3.1.3.73</ecNumber>
    </recommendedName>
</protein>